<keyword evidence="2" id="KW-0645">Protease</keyword>
<reference evidence="7 8" key="1">
    <citation type="submission" date="2024-04" db="EMBL/GenBank/DDBJ databases">
        <title>Genome assembly C_amara_ONT_v2.</title>
        <authorList>
            <person name="Yant L."/>
            <person name="Moore C."/>
            <person name="Slenker M."/>
        </authorList>
    </citation>
    <scope>NUCLEOTIDE SEQUENCE [LARGE SCALE GENOMIC DNA]</scope>
    <source>
        <tissue evidence="7">Leaf</tissue>
    </source>
</reference>
<keyword evidence="4" id="KW-0175">Coiled coil</keyword>
<dbReference type="Proteomes" id="UP001558713">
    <property type="component" value="Unassembled WGS sequence"/>
</dbReference>
<proteinExistence type="inferred from homology"/>
<dbReference type="GO" id="GO:0008233">
    <property type="term" value="F:peptidase activity"/>
    <property type="evidence" value="ECO:0007669"/>
    <property type="project" value="UniProtKB-KW"/>
</dbReference>
<dbReference type="InterPro" id="IPR038765">
    <property type="entry name" value="Papain-like_cys_pep_sf"/>
</dbReference>
<dbReference type="Pfam" id="PF02902">
    <property type="entry name" value="Peptidase_C48"/>
    <property type="match status" value="1"/>
</dbReference>
<dbReference type="Pfam" id="PF09331">
    <property type="entry name" value="DUF1985"/>
    <property type="match status" value="1"/>
</dbReference>
<dbReference type="GO" id="GO:0006508">
    <property type="term" value="P:proteolysis"/>
    <property type="evidence" value="ECO:0007669"/>
    <property type="project" value="UniProtKB-KW"/>
</dbReference>
<dbReference type="InterPro" id="IPR015410">
    <property type="entry name" value="DUF1985"/>
</dbReference>
<dbReference type="EMBL" id="JBANAX010000339">
    <property type="protein sequence ID" value="KAL1213503.1"/>
    <property type="molecule type" value="Genomic_DNA"/>
</dbReference>
<sequence>MTTQTNVELGFPLRLYSLGCEPEPKRSINYHSKTEFLKNVKTAVGEKVWSDICATSLGVVLRFVELDFTWSSKLVKHLLVRQLVCKKKYELWCLFGGTPARFSLSEFKDITTLNCAPFPDNEDALEANAHVALWRKINVDEKKNPSKKNLMNVLEDVRSWSDEKDKTRFAYLSILATVIIGNDWKTELPSPLARMVFDLSKFETYPWGRVAFENLIKSVKGLKMEADTYTLHGFLQVLQIWAYTVVPRLGAAIGRPLNVESPPLLRFKGTKGKGNNIDIEAISDIDKENIKSVVINELAPTSWKHDVEDIEIDTLLQAISKEGGLGVVIWSEHGSKSIQVGKNKEEKLVIDGSGKATENKGDGDAENVSLKRPIEMRTEERKRMKAMESKSLNSSMEVERLCLILEQQGKSIEALRDKVEDIGNQLQSFKVMQSQFEFLENEMKIMKEKSLVEDKSDKQHLQTGENHGAKPPKIFEGYNLKDSSDTDTHVGEDIPLSDLYAKLENLKASHKKMIESDEESTVDGLFPKRKIRNELPQQSSPLKIFQPTASVTEKFEDKKRSKILKAMKIENDTNNAPEKSKRVTKPGPALQTPFRSTINVGVTKNINQSTTMVGRGYDPFAPVDVQKVKALDNWLQLDEEYPVGSQNNGVDFFITIRTPQEWLNTEHINSAMNMLRLRFVKNPKSFRSERIAFTDADFTGIWSQSYPNFLRSKDVPIFPNGAFEYANGILPGFSQTRKKWRTDVDDIYSVLNVNSNHWVTLFISIPERSIDVFDCKVKGCSNQDIFKAVKPIAHMLPHLLKATTPPSERSKMSVEQFKVRRPQRKIPQMLRDGDCGIYAIKFIECHASRFDFTKPLSDANIKMVRDKLAAEIFYETKQHGHSTSNPFPYGAKDLESLHPY</sequence>
<dbReference type="PANTHER" id="PTHR48449">
    <property type="entry name" value="DUF1985 DOMAIN-CONTAINING PROTEIN"/>
    <property type="match status" value="1"/>
</dbReference>
<dbReference type="PANTHER" id="PTHR48449:SF1">
    <property type="entry name" value="DUF1985 DOMAIN-CONTAINING PROTEIN"/>
    <property type="match status" value="1"/>
</dbReference>
<dbReference type="AlphaFoldDB" id="A0ABD1B4V0"/>
<dbReference type="PROSITE" id="PS50600">
    <property type="entry name" value="ULP_PROTEASE"/>
    <property type="match status" value="1"/>
</dbReference>
<feature type="domain" description="Ubiquitin-like protease family profile" evidence="6">
    <location>
        <begin position="646"/>
        <end position="846"/>
    </location>
</feature>
<keyword evidence="8" id="KW-1185">Reference proteome</keyword>
<evidence type="ECO:0000256" key="5">
    <source>
        <dbReference type="SAM" id="MobiDB-lite"/>
    </source>
</evidence>
<protein>
    <recommendedName>
        <fullName evidence="6">Ubiquitin-like protease family profile domain-containing protein</fullName>
    </recommendedName>
</protein>
<evidence type="ECO:0000256" key="1">
    <source>
        <dbReference type="ARBA" id="ARBA00005234"/>
    </source>
</evidence>
<evidence type="ECO:0000256" key="2">
    <source>
        <dbReference type="ARBA" id="ARBA00022670"/>
    </source>
</evidence>
<evidence type="ECO:0000256" key="3">
    <source>
        <dbReference type="ARBA" id="ARBA00022801"/>
    </source>
</evidence>
<evidence type="ECO:0000313" key="8">
    <source>
        <dbReference type="Proteomes" id="UP001558713"/>
    </source>
</evidence>
<gene>
    <name evidence="7" type="ORF">V5N11_030896</name>
</gene>
<evidence type="ECO:0000256" key="4">
    <source>
        <dbReference type="SAM" id="Coils"/>
    </source>
</evidence>
<accession>A0ABD1B4V0</accession>
<feature type="region of interest" description="Disordered" evidence="5">
    <location>
        <begin position="461"/>
        <end position="486"/>
    </location>
</feature>
<dbReference type="InterPro" id="IPR003653">
    <property type="entry name" value="Peptidase_C48_C"/>
</dbReference>
<keyword evidence="3" id="KW-0378">Hydrolase</keyword>
<evidence type="ECO:0000259" key="6">
    <source>
        <dbReference type="PROSITE" id="PS50600"/>
    </source>
</evidence>
<comment type="caution">
    <text evidence="7">The sequence shown here is derived from an EMBL/GenBank/DDBJ whole genome shotgun (WGS) entry which is preliminary data.</text>
</comment>
<comment type="similarity">
    <text evidence="1">Belongs to the peptidase C48 family.</text>
</comment>
<dbReference type="SUPFAM" id="SSF54001">
    <property type="entry name" value="Cysteine proteinases"/>
    <property type="match status" value="1"/>
</dbReference>
<feature type="coiled-coil region" evidence="4">
    <location>
        <begin position="405"/>
        <end position="449"/>
    </location>
</feature>
<organism evidence="7 8">
    <name type="scientific">Cardamine amara subsp. amara</name>
    <dbReference type="NCBI Taxonomy" id="228776"/>
    <lineage>
        <taxon>Eukaryota</taxon>
        <taxon>Viridiplantae</taxon>
        <taxon>Streptophyta</taxon>
        <taxon>Embryophyta</taxon>
        <taxon>Tracheophyta</taxon>
        <taxon>Spermatophyta</taxon>
        <taxon>Magnoliopsida</taxon>
        <taxon>eudicotyledons</taxon>
        <taxon>Gunneridae</taxon>
        <taxon>Pentapetalae</taxon>
        <taxon>rosids</taxon>
        <taxon>malvids</taxon>
        <taxon>Brassicales</taxon>
        <taxon>Brassicaceae</taxon>
        <taxon>Cardamineae</taxon>
        <taxon>Cardamine</taxon>
    </lineage>
</organism>
<name>A0ABD1B4V0_CARAN</name>
<feature type="region of interest" description="Disordered" evidence="5">
    <location>
        <begin position="573"/>
        <end position="593"/>
    </location>
</feature>
<dbReference type="Gene3D" id="3.40.395.10">
    <property type="entry name" value="Adenoviral Proteinase, Chain A"/>
    <property type="match status" value="1"/>
</dbReference>
<evidence type="ECO:0000313" key="7">
    <source>
        <dbReference type="EMBL" id="KAL1213503.1"/>
    </source>
</evidence>